<name>A0AAD8A1F2_DIPPU</name>
<evidence type="ECO:0000313" key="1">
    <source>
        <dbReference type="EMBL" id="KAJ9589703.1"/>
    </source>
</evidence>
<protein>
    <submittedName>
        <fullName evidence="1">Uncharacterized protein</fullName>
    </submittedName>
</protein>
<dbReference type="EMBL" id="JASPKZ010004917">
    <property type="protein sequence ID" value="KAJ9589703.1"/>
    <property type="molecule type" value="Genomic_DNA"/>
</dbReference>
<gene>
    <name evidence="1" type="ORF">L9F63_017092</name>
</gene>
<accession>A0AAD8A1F2</accession>
<proteinExistence type="predicted"/>
<reference evidence="1" key="1">
    <citation type="journal article" date="2023" name="IScience">
        <title>Live-bearing cockroach genome reveals convergent evolutionary mechanisms linked to viviparity in insects and beyond.</title>
        <authorList>
            <person name="Fouks B."/>
            <person name="Harrison M.C."/>
            <person name="Mikhailova A.A."/>
            <person name="Marchal E."/>
            <person name="English S."/>
            <person name="Carruthers M."/>
            <person name="Jennings E.C."/>
            <person name="Chiamaka E.L."/>
            <person name="Frigard R.A."/>
            <person name="Pippel M."/>
            <person name="Attardo G.M."/>
            <person name="Benoit J.B."/>
            <person name="Bornberg-Bauer E."/>
            <person name="Tobe S.S."/>
        </authorList>
    </citation>
    <scope>NUCLEOTIDE SEQUENCE</scope>
    <source>
        <strain evidence="1">Stay&amp;Tobe</strain>
    </source>
</reference>
<organism evidence="1 2">
    <name type="scientific">Diploptera punctata</name>
    <name type="common">Pacific beetle cockroach</name>
    <dbReference type="NCBI Taxonomy" id="6984"/>
    <lineage>
        <taxon>Eukaryota</taxon>
        <taxon>Metazoa</taxon>
        <taxon>Ecdysozoa</taxon>
        <taxon>Arthropoda</taxon>
        <taxon>Hexapoda</taxon>
        <taxon>Insecta</taxon>
        <taxon>Pterygota</taxon>
        <taxon>Neoptera</taxon>
        <taxon>Polyneoptera</taxon>
        <taxon>Dictyoptera</taxon>
        <taxon>Blattodea</taxon>
        <taxon>Blaberoidea</taxon>
        <taxon>Blaberidae</taxon>
        <taxon>Diplopterinae</taxon>
        <taxon>Diploptera</taxon>
    </lineage>
</organism>
<dbReference type="AlphaFoldDB" id="A0AAD8A1F2"/>
<sequence>SMFESLAVIIAVRLRKSDSLAVPRPKSDSLTARVSLYVCPNVLHIYIRKSHKYVRNSNPALSRSESLAV</sequence>
<reference evidence="1" key="2">
    <citation type="submission" date="2023-05" db="EMBL/GenBank/DDBJ databases">
        <authorList>
            <person name="Fouks B."/>
        </authorList>
    </citation>
    <scope>NUCLEOTIDE SEQUENCE</scope>
    <source>
        <strain evidence="1">Stay&amp;Tobe</strain>
        <tissue evidence="1">Testes</tissue>
    </source>
</reference>
<dbReference type="Proteomes" id="UP001233999">
    <property type="component" value="Unassembled WGS sequence"/>
</dbReference>
<evidence type="ECO:0000313" key="2">
    <source>
        <dbReference type="Proteomes" id="UP001233999"/>
    </source>
</evidence>
<keyword evidence="2" id="KW-1185">Reference proteome</keyword>
<feature type="non-terminal residue" evidence="1">
    <location>
        <position position="69"/>
    </location>
</feature>
<feature type="non-terminal residue" evidence="1">
    <location>
        <position position="1"/>
    </location>
</feature>
<comment type="caution">
    <text evidence="1">The sequence shown here is derived from an EMBL/GenBank/DDBJ whole genome shotgun (WGS) entry which is preliminary data.</text>
</comment>